<dbReference type="PANTHER" id="PTHR12560:SF11">
    <property type="entry name" value="CERAMIDE SYNTHASE LAC1-RELATED"/>
    <property type="match status" value="1"/>
</dbReference>
<reference evidence="12" key="1">
    <citation type="submission" date="2021-06" db="EMBL/GenBank/DDBJ databases">
        <authorList>
            <person name="Kallberg Y."/>
            <person name="Tangrot J."/>
            <person name="Rosling A."/>
        </authorList>
    </citation>
    <scope>NUCLEOTIDE SEQUENCE</scope>
    <source>
        <strain evidence="12">IN212</strain>
    </source>
</reference>
<keyword evidence="7 9" id="KW-0472">Membrane</keyword>
<evidence type="ECO:0000256" key="5">
    <source>
        <dbReference type="ARBA" id="ARBA00022824"/>
    </source>
</evidence>
<evidence type="ECO:0000259" key="11">
    <source>
        <dbReference type="PROSITE" id="PS50922"/>
    </source>
</evidence>
<dbReference type="Pfam" id="PF03798">
    <property type="entry name" value="TRAM_LAG1_CLN8"/>
    <property type="match status" value="1"/>
</dbReference>
<dbReference type="EMBL" id="CAJVPZ010002199">
    <property type="protein sequence ID" value="CAG8508053.1"/>
    <property type="molecule type" value="Genomic_DNA"/>
</dbReference>
<dbReference type="PANTHER" id="PTHR12560">
    <property type="entry name" value="LONGEVITY ASSURANCE FACTOR 1 LAG1"/>
    <property type="match status" value="1"/>
</dbReference>
<evidence type="ECO:0000256" key="2">
    <source>
        <dbReference type="ARBA" id="ARBA00009808"/>
    </source>
</evidence>
<feature type="transmembrane region" description="Helical" evidence="10">
    <location>
        <begin position="6"/>
        <end position="25"/>
    </location>
</feature>
<evidence type="ECO:0000256" key="6">
    <source>
        <dbReference type="ARBA" id="ARBA00022989"/>
    </source>
</evidence>
<evidence type="ECO:0000256" key="10">
    <source>
        <dbReference type="SAM" id="Phobius"/>
    </source>
</evidence>
<dbReference type="GO" id="GO:0046513">
    <property type="term" value="P:ceramide biosynthetic process"/>
    <property type="evidence" value="ECO:0007669"/>
    <property type="project" value="InterPro"/>
</dbReference>
<proteinExistence type="inferred from homology"/>
<protein>
    <submittedName>
        <fullName evidence="12">10600_t:CDS:1</fullName>
    </submittedName>
</protein>
<name>A0A9N9F3I1_9GLOM</name>
<evidence type="ECO:0000256" key="4">
    <source>
        <dbReference type="ARBA" id="ARBA00022692"/>
    </source>
</evidence>
<keyword evidence="3" id="KW-0808">Transferase</keyword>
<gene>
    <name evidence="12" type="ORF">RFULGI_LOCUS2761</name>
</gene>
<evidence type="ECO:0000313" key="12">
    <source>
        <dbReference type="EMBL" id="CAG8508053.1"/>
    </source>
</evidence>
<keyword evidence="4 9" id="KW-0812">Transmembrane</keyword>
<keyword evidence="6 10" id="KW-1133">Transmembrane helix</keyword>
<dbReference type="GO" id="GO:0005789">
    <property type="term" value="C:endoplasmic reticulum membrane"/>
    <property type="evidence" value="ECO:0007669"/>
    <property type="project" value="UniProtKB-SubCell"/>
</dbReference>
<evidence type="ECO:0000256" key="1">
    <source>
        <dbReference type="ARBA" id="ARBA00004477"/>
    </source>
</evidence>
<comment type="subcellular location">
    <subcellularLocation>
        <location evidence="1">Endoplasmic reticulum membrane</location>
        <topology evidence="1">Multi-pass membrane protein</topology>
    </subcellularLocation>
</comment>
<evidence type="ECO:0000256" key="8">
    <source>
        <dbReference type="ARBA" id="ARBA00023180"/>
    </source>
</evidence>
<feature type="domain" description="TLC" evidence="11">
    <location>
        <begin position="1"/>
        <end position="101"/>
    </location>
</feature>
<evidence type="ECO:0000256" key="7">
    <source>
        <dbReference type="ARBA" id="ARBA00023136"/>
    </source>
</evidence>
<dbReference type="AlphaFoldDB" id="A0A9N9F3I1"/>
<evidence type="ECO:0000256" key="3">
    <source>
        <dbReference type="ARBA" id="ARBA00022679"/>
    </source>
</evidence>
<keyword evidence="5" id="KW-0256">Endoplasmic reticulum</keyword>
<dbReference type="Proteomes" id="UP000789396">
    <property type="component" value="Unassembled WGS sequence"/>
</dbReference>
<dbReference type="OrthoDB" id="537032at2759"/>
<dbReference type="InterPro" id="IPR016439">
    <property type="entry name" value="Lag1/Lac1-like"/>
</dbReference>
<organism evidence="12 13">
    <name type="scientific">Racocetra fulgida</name>
    <dbReference type="NCBI Taxonomy" id="60492"/>
    <lineage>
        <taxon>Eukaryota</taxon>
        <taxon>Fungi</taxon>
        <taxon>Fungi incertae sedis</taxon>
        <taxon>Mucoromycota</taxon>
        <taxon>Glomeromycotina</taxon>
        <taxon>Glomeromycetes</taxon>
        <taxon>Diversisporales</taxon>
        <taxon>Gigasporaceae</taxon>
        <taxon>Racocetra</taxon>
    </lineage>
</organism>
<comment type="similarity">
    <text evidence="2">Belongs to the sphingosine N-acyltransferase family.</text>
</comment>
<feature type="transmembrane region" description="Helical" evidence="10">
    <location>
        <begin position="37"/>
        <end position="65"/>
    </location>
</feature>
<dbReference type="InterPro" id="IPR006634">
    <property type="entry name" value="TLC-dom"/>
</dbReference>
<keyword evidence="8" id="KW-0325">Glycoprotein</keyword>
<keyword evidence="13" id="KW-1185">Reference proteome</keyword>
<dbReference type="GO" id="GO:0050291">
    <property type="term" value="F:sphingosine N-acyltransferase activity"/>
    <property type="evidence" value="ECO:0007669"/>
    <property type="project" value="InterPro"/>
</dbReference>
<evidence type="ECO:0000256" key="9">
    <source>
        <dbReference type="PROSITE-ProRule" id="PRU00205"/>
    </source>
</evidence>
<dbReference type="PROSITE" id="PS50922">
    <property type="entry name" value="TLC"/>
    <property type="match status" value="1"/>
</dbReference>
<sequence>MTYLLKSYYLIQLAYWLHQVVVLILQLERPRKDLLQLVAHHIITILLIGGMYLGSVKWLLAYMVVQIHCFTRNDPFTNLNDLLVHSYFENCVENTRSDTEE</sequence>
<evidence type="ECO:0000313" key="13">
    <source>
        <dbReference type="Proteomes" id="UP000789396"/>
    </source>
</evidence>
<comment type="caution">
    <text evidence="12">The sequence shown here is derived from an EMBL/GenBank/DDBJ whole genome shotgun (WGS) entry which is preliminary data.</text>
</comment>
<accession>A0A9N9F3I1</accession>